<evidence type="ECO:0000256" key="2">
    <source>
        <dbReference type="ARBA" id="ARBA00004202"/>
    </source>
</evidence>
<evidence type="ECO:0000256" key="9">
    <source>
        <dbReference type="ARBA" id="ARBA00023143"/>
    </source>
</evidence>
<dbReference type="AlphaFoldDB" id="A0A2T5GS21"/>
<evidence type="ECO:0000313" key="13">
    <source>
        <dbReference type="EMBL" id="PTQ62122.1"/>
    </source>
</evidence>
<dbReference type="GO" id="GO:0050918">
    <property type="term" value="P:positive chemotaxis"/>
    <property type="evidence" value="ECO:0007669"/>
    <property type="project" value="TreeGrafter"/>
</dbReference>
<feature type="domain" description="Flagellar motor switch protein FliN-like C-terminal" evidence="12">
    <location>
        <begin position="246"/>
        <end position="311"/>
    </location>
</feature>
<evidence type="ECO:0000256" key="8">
    <source>
        <dbReference type="ARBA" id="ARBA00023136"/>
    </source>
</evidence>
<dbReference type="GO" id="GO:0009425">
    <property type="term" value="C:bacterial-type flagellum basal body"/>
    <property type="evidence" value="ECO:0007669"/>
    <property type="project" value="UniProtKB-SubCell"/>
</dbReference>
<evidence type="ECO:0000256" key="6">
    <source>
        <dbReference type="ARBA" id="ARBA00022500"/>
    </source>
</evidence>
<dbReference type="Pfam" id="PF02154">
    <property type="entry name" value="FliM"/>
    <property type="match status" value="1"/>
</dbReference>
<evidence type="ECO:0000256" key="1">
    <source>
        <dbReference type="ARBA" id="ARBA00004117"/>
    </source>
</evidence>
<keyword evidence="8" id="KW-0472">Membrane</keyword>
<evidence type="ECO:0000256" key="7">
    <source>
        <dbReference type="ARBA" id="ARBA00022779"/>
    </source>
</evidence>
<feature type="compositionally biased region" description="Basic and acidic residues" evidence="11">
    <location>
        <begin position="7"/>
        <end position="19"/>
    </location>
</feature>
<feature type="region of interest" description="Disordered" evidence="11">
    <location>
        <begin position="1"/>
        <end position="24"/>
    </location>
</feature>
<dbReference type="Pfam" id="PF01052">
    <property type="entry name" value="FliMN_C"/>
    <property type="match status" value="1"/>
</dbReference>
<dbReference type="PANTHER" id="PTHR30034">
    <property type="entry name" value="FLAGELLAR MOTOR SWITCH PROTEIN FLIM"/>
    <property type="match status" value="1"/>
</dbReference>
<dbReference type="EMBL" id="QAOG01000001">
    <property type="protein sequence ID" value="PTQ62122.1"/>
    <property type="molecule type" value="Genomic_DNA"/>
</dbReference>
<dbReference type="InterPro" id="IPR001543">
    <property type="entry name" value="FliN-like_C"/>
</dbReference>
<keyword evidence="13" id="KW-0966">Cell projection</keyword>
<reference evidence="13 14" key="1">
    <citation type="submission" date="2018-04" db="EMBL/GenBank/DDBJ databases">
        <title>Genomic Encyclopedia of Type Strains, Phase III (KMG-III): the genomes of soil and plant-associated and newly described type strains.</title>
        <authorList>
            <person name="Whitman W."/>
        </authorList>
    </citation>
    <scope>NUCLEOTIDE SEQUENCE [LARGE SCALE GENOMIC DNA]</scope>
    <source>
        <strain evidence="13 14">MA101b</strain>
    </source>
</reference>
<evidence type="ECO:0000259" key="12">
    <source>
        <dbReference type="Pfam" id="PF01052"/>
    </source>
</evidence>
<dbReference type="SUPFAM" id="SSF101801">
    <property type="entry name" value="Surface presentation of antigens (SPOA)"/>
    <property type="match status" value="1"/>
</dbReference>
<keyword evidence="7" id="KW-0283">Flagellar rotation</keyword>
<evidence type="ECO:0000256" key="3">
    <source>
        <dbReference type="ARBA" id="ARBA00011049"/>
    </source>
</evidence>
<dbReference type="Gene3D" id="2.30.330.10">
    <property type="entry name" value="SpoA-like"/>
    <property type="match status" value="1"/>
</dbReference>
<evidence type="ECO:0000256" key="5">
    <source>
        <dbReference type="ARBA" id="ARBA00022475"/>
    </source>
</evidence>
<keyword evidence="13" id="KW-0969">Cilium</keyword>
<dbReference type="InterPro" id="IPR028976">
    <property type="entry name" value="CheC-like_sf"/>
</dbReference>
<evidence type="ECO:0000256" key="4">
    <source>
        <dbReference type="ARBA" id="ARBA00021898"/>
    </source>
</evidence>
<evidence type="ECO:0000313" key="14">
    <source>
        <dbReference type="Proteomes" id="UP000244189"/>
    </source>
</evidence>
<dbReference type="GO" id="GO:0003774">
    <property type="term" value="F:cytoskeletal motor activity"/>
    <property type="evidence" value="ECO:0007669"/>
    <property type="project" value="InterPro"/>
</dbReference>
<accession>A0A2T5GS21</accession>
<dbReference type="InterPro" id="IPR036429">
    <property type="entry name" value="SpoA-like_sf"/>
</dbReference>
<sequence>MVNEGSAKTRERRDRDRSTAPKQGVLHQGVLGGAKLNPFGDLHTLQHLSARFARGLRGVFEPLLRQEVRCWAEPLVVQRFTDYRAERSDALTAWLPLIMTPGMAQALCIMDGKFVLEMLDMFFGGTGAAPHVLPSEFSPAAEAMVARIGQMIATPLKTAWEPMARFDFLPTRVEVNPAMIVDLDGEDAMIVTRFGIAAGNAKPVFLDLVYPVSALKPHAPSLTAKVVGKSAEPDPAWRNELTRAAMNVRFPIRSVLAEPVVKLTMLMDLKPGDVIPITISGDVPVMVGNNRLGCGTVGTSNGFAAIQLTSITRFDEGFAA</sequence>
<keyword evidence="5" id="KW-1003">Cell membrane</keyword>
<keyword evidence="9" id="KW-0975">Bacterial flagellum</keyword>
<keyword evidence="6" id="KW-0145">Chemotaxis</keyword>
<keyword evidence="13" id="KW-0282">Flagellum</keyword>
<dbReference type="InterPro" id="IPR001689">
    <property type="entry name" value="Flag_FliM"/>
</dbReference>
<evidence type="ECO:0000256" key="10">
    <source>
        <dbReference type="ARBA" id="ARBA00025044"/>
    </source>
</evidence>
<gene>
    <name evidence="13" type="ORF">C8J26_0399</name>
</gene>
<dbReference type="Gene3D" id="3.40.1550.10">
    <property type="entry name" value="CheC-like"/>
    <property type="match status" value="1"/>
</dbReference>
<protein>
    <recommendedName>
        <fullName evidence="4">Flagellar motor switch protein FliM</fullName>
    </recommendedName>
</protein>
<dbReference type="RefSeq" id="WP_107956499.1">
    <property type="nucleotide sequence ID" value="NZ_JASPFP010000001.1"/>
</dbReference>
<dbReference type="Proteomes" id="UP000244189">
    <property type="component" value="Unassembled WGS sequence"/>
</dbReference>
<comment type="function">
    <text evidence="10">FliM is one of three proteins (FliG, FliN, FliM) that forms the rotor-mounted switch complex (C ring), located at the base of the basal body. This complex interacts with the CheY and CheZ chemotaxis proteins, in addition to contacting components of the motor that determine the direction of flagellar rotation.</text>
</comment>
<comment type="subcellular location">
    <subcellularLocation>
        <location evidence="1">Bacterial flagellum basal body</location>
    </subcellularLocation>
    <subcellularLocation>
        <location evidence="2">Cell membrane</location>
        <topology evidence="2">Peripheral membrane protein</topology>
    </subcellularLocation>
</comment>
<comment type="similarity">
    <text evidence="3">Belongs to the FliM family.</text>
</comment>
<dbReference type="CDD" id="cd17908">
    <property type="entry name" value="FliM"/>
    <property type="match status" value="1"/>
</dbReference>
<organism evidence="13 14">
    <name type="scientific">Sphingomonas aurantiaca</name>
    <dbReference type="NCBI Taxonomy" id="185949"/>
    <lineage>
        <taxon>Bacteria</taxon>
        <taxon>Pseudomonadati</taxon>
        <taxon>Pseudomonadota</taxon>
        <taxon>Alphaproteobacteria</taxon>
        <taxon>Sphingomonadales</taxon>
        <taxon>Sphingomonadaceae</taxon>
        <taxon>Sphingomonas</taxon>
    </lineage>
</organism>
<dbReference type="GO" id="GO:0071978">
    <property type="term" value="P:bacterial-type flagellum-dependent swarming motility"/>
    <property type="evidence" value="ECO:0007669"/>
    <property type="project" value="TreeGrafter"/>
</dbReference>
<comment type="caution">
    <text evidence="13">The sequence shown here is derived from an EMBL/GenBank/DDBJ whole genome shotgun (WGS) entry which is preliminary data.</text>
</comment>
<dbReference type="PANTHER" id="PTHR30034:SF6">
    <property type="entry name" value="YOP PROTEINS TRANSLOCATION PROTEIN Q"/>
    <property type="match status" value="1"/>
</dbReference>
<proteinExistence type="inferred from homology"/>
<name>A0A2T5GS21_9SPHN</name>
<evidence type="ECO:0000256" key="11">
    <source>
        <dbReference type="SAM" id="MobiDB-lite"/>
    </source>
</evidence>
<keyword evidence="14" id="KW-1185">Reference proteome</keyword>
<dbReference type="GO" id="GO:0005886">
    <property type="term" value="C:plasma membrane"/>
    <property type="evidence" value="ECO:0007669"/>
    <property type="project" value="UniProtKB-SubCell"/>
</dbReference>